<protein>
    <recommendedName>
        <fullName evidence="3">YxeA family protein</fullName>
    </recommendedName>
</protein>
<proteinExistence type="predicted"/>
<dbReference type="Proteomes" id="UP000076563">
    <property type="component" value="Unassembled WGS sequence"/>
</dbReference>
<comment type="caution">
    <text evidence="1">The sequence shown here is derived from an EMBL/GenBank/DDBJ whole genome shotgun (WGS) entry which is preliminary data.</text>
</comment>
<dbReference type="PANTHER" id="PTHR36433:SF2">
    <property type="entry name" value="YXEA FAMILY PROTEIN"/>
    <property type="match status" value="1"/>
</dbReference>
<dbReference type="eggNOG" id="COG5294">
    <property type="taxonomic scope" value="Bacteria"/>
</dbReference>
<dbReference type="InterPro" id="IPR006542">
    <property type="entry name" value="DUF1093"/>
</dbReference>
<dbReference type="Gene3D" id="2.40.50.480">
    <property type="match status" value="1"/>
</dbReference>
<dbReference type="EMBL" id="LQRA01000050">
    <property type="protein sequence ID" value="KZE79844.1"/>
    <property type="molecule type" value="Genomic_DNA"/>
</dbReference>
<dbReference type="PANTHER" id="PTHR36433">
    <property type="entry name" value="HYPOTHETICAL CYTOSOLIC PROTEIN"/>
    <property type="match status" value="1"/>
</dbReference>
<evidence type="ECO:0000313" key="2">
    <source>
        <dbReference type="Proteomes" id="UP000076563"/>
    </source>
</evidence>
<dbReference type="AlphaFoldDB" id="A0A161S538"/>
<gene>
    <name evidence="1" type="ORF">AV654_14720</name>
</gene>
<accession>A0A161S538</accession>
<dbReference type="Pfam" id="PF06486">
    <property type="entry name" value="DUF1093"/>
    <property type="match status" value="1"/>
</dbReference>
<dbReference type="SUPFAM" id="SSF159121">
    <property type="entry name" value="BC4932-like"/>
    <property type="match status" value="1"/>
</dbReference>
<dbReference type="RefSeq" id="WP_063180905.1">
    <property type="nucleotide sequence ID" value="NZ_CP121215.1"/>
</dbReference>
<dbReference type="InterPro" id="IPR036166">
    <property type="entry name" value="YxeA-like_sf"/>
</dbReference>
<keyword evidence="2" id="KW-1185">Reference proteome</keyword>
<name>A0A161S538_9BACL</name>
<evidence type="ECO:0000313" key="1">
    <source>
        <dbReference type="EMBL" id="KZE79844.1"/>
    </source>
</evidence>
<dbReference type="OrthoDB" id="2622687at2"/>
<organism evidence="1 2">
    <name type="scientific">Paenibacillus elgii</name>
    <dbReference type="NCBI Taxonomy" id="189691"/>
    <lineage>
        <taxon>Bacteria</taxon>
        <taxon>Bacillati</taxon>
        <taxon>Bacillota</taxon>
        <taxon>Bacilli</taxon>
        <taxon>Bacillales</taxon>
        <taxon>Paenibacillaceae</taxon>
        <taxon>Paenibacillus</taxon>
    </lineage>
</organism>
<sequence length="110" mass="12318">MKKGGAIAALVIVILAVLVGVKYRDVVDRFNPLITKEYVYVQITKPGEPDQGRYKYVLTGYNAQGEKKEVTFTASLPLLQGAYLKVLAKGAYAQEWEKVNEEDIPKAIKW</sequence>
<dbReference type="NCBIfam" id="TIGR01655">
    <property type="entry name" value="yxeA_fam"/>
    <property type="match status" value="1"/>
</dbReference>
<dbReference type="STRING" id="1007103.GCA_000213315_04568"/>
<evidence type="ECO:0008006" key="3">
    <source>
        <dbReference type="Google" id="ProtNLM"/>
    </source>
</evidence>
<reference evidence="2" key="1">
    <citation type="submission" date="2016-01" db="EMBL/GenBank/DDBJ databases">
        <title>Draft genome of Chromobacterium sp. F49.</title>
        <authorList>
            <person name="Hong K.W."/>
        </authorList>
    </citation>
    <scope>NUCLEOTIDE SEQUENCE [LARGE SCALE GENOMIC DNA]</scope>
    <source>
        <strain evidence="2">M63</strain>
    </source>
</reference>